<gene>
    <name evidence="1" type="ORF">RUMHYD_00279</name>
</gene>
<dbReference type="PATRIC" id="fig|476272.21.peg.3285"/>
<comment type="caution">
    <text evidence="1">The sequence shown here is derived from an EMBL/GenBank/DDBJ whole genome shotgun (WGS) entry which is preliminary data.</text>
</comment>
<keyword evidence="2" id="KW-1185">Reference proteome</keyword>
<name>C0CHG5_BLAHS</name>
<proteinExistence type="predicted"/>
<evidence type="ECO:0000313" key="1">
    <source>
        <dbReference type="EMBL" id="EEG50764.1"/>
    </source>
</evidence>
<reference evidence="1 2" key="1">
    <citation type="submission" date="2009-01" db="EMBL/GenBank/DDBJ databases">
        <authorList>
            <person name="Fulton L."/>
            <person name="Clifton S."/>
            <person name="Fulton B."/>
            <person name="Xu J."/>
            <person name="Minx P."/>
            <person name="Pepin K.H."/>
            <person name="Johnson M."/>
            <person name="Bhonagiri V."/>
            <person name="Nash W.E."/>
            <person name="Mardis E.R."/>
            <person name="Wilson R.K."/>
        </authorList>
    </citation>
    <scope>NUCLEOTIDE SEQUENCE [LARGE SCALE GENOMIC DNA]</scope>
    <source>
        <strain evidence="2">DSM 10507 / JCM 14656 / S5a33</strain>
    </source>
</reference>
<evidence type="ECO:0000313" key="2">
    <source>
        <dbReference type="Proteomes" id="UP000003100"/>
    </source>
</evidence>
<dbReference type="Proteomes" id="UP000003100">
    <property type="component" value="Unassembled WGS sequence"/>
</dbReference>
<reference evidence="1 2" key="2">
    <citation type="submission" date="2009-02" db="EMBL/GenBank/DDBJ databases">
        <title>Draft genome sequence of Blautia hydrogenotrophica DSM 10507 (Ruminococcus hydrogenotrophicus DSM 10507).</title>
        <authorList>
            <person name="Sudarsanam P."/>
            <person name="Ley R."/>
            <person name="Guruge J."/>
            <person name="Turnbaugh P.J."/>
            <person name="Mahowald M."/>
            <person name="Liep D."/>
            <person name="Gordon J."/>
        </authorList>
    </citation>
    <scope>NUCLEOTIDE SEQUENCE [LARGE SCALE GENOMIC DNA]</scope>
    <source>
        <strain evidence="2">DSM 10507 / JCM 14656 / S5a33</strain>
    </source>
</reference>
<dbReference type="EMBL" id="ACBZ01000009">
    <property type="protein sequence ID" value="EEG50764.1"/>
    <property type="molecule type" value="Genomic_DNA"/>
</dbReference>
<accession>C0CHG5</accession>
<dbReference type="AlphaFoldDB" id="C0CHG5"/>
<protein>
    <submittedName>
        <fullName evidence="1">Uncharacterized protein</fullName>
    </submittedName>
</protein>
<dbReference type="HOGENOM" id="CLU_3285698_0_0_9"/>
<sequence length="40" mass="4850">MIDERQEETICLNIQNEQKQNLKHEKPKINEKLLCILDKK</sequence>
<organism evidence="1 2">
    <name type="scientific">Blautia hydrogenotrophica (strain DSM 10507 / JCM 14656 / S5a33)</name>
    <name type="common">Ruminococcus hydrogenotrophicus</name>
    <dbReference type="NCBI Taxonomy" id="476272"/>
    <lineage>
        <taxon>Bacteria</taxon>
        <taxon>Bacillati</taxon>
        <taxon>Bacillota</taxon>
        <taxon>Clostridia</taxon>
        <taxon>Lachnospirales</taxon>
        <taxon>Lachnospiraceae</taxon>
        <taxon>Blautia</taxon>
    </lineage>
</organism>